<evidence type="ECO:0000256" key="5">
    <source>
        <dbReference type="SAM" id="MobiDB-lite"/>
    </source>
</evidence>
<sequence>MTRHTMTASIAMLLLLVFTSLAPILGAPNTVDVLSDQDLENQLPDDSKLWPAGARSGATSWLKEIADSDGDTGQWTSSAIADDGTIWVSFYSAYGRDLKVAKWTGWSWQVDDVHVIGDVGKYSEIAIDSNGDPRIASFDITNGVLRISRYDGTSWTTYTVAPGENTGDGNPYSGEGRIGFAIDDSDSEWFSFYVDIGSGEYVLKFANWDSSDSSWAYGVIDDGFGEDSANYDDYTDAGQFSSLQIGADGRPRVAYTCAIVNSISDPVTGTIINAWYDKSLRYAAFDGSGWSINDIHINESGSNYWPAWWLQLEIDAMGNEHIAYQNISGWDSVRLAVNTGSGWSHSLIANSSNNLGEYIRVESDDTGDLHIVYQDYTNDDLVLMRGSGTNWETIKIDRIGSVGAYADISLNNNGEEIFSYNNFDDSDLILATPAVDADGDGLADAQDRCMNTPIGKIIDDAGCHYEQKILTTSGSDSQYVDVIKGADGLLRLAHFRGMSDESDSCDTEVTNLTDDCNLVYRKQNEDGTWAAGVIVDQGGETGRYASIQISPDGTESIAFHAKSEINSFGFPTKTAAKIATKTGTSWSVTTISEDNSTGWYTELAVDSQGNRVVSYTDNTGIYSTLKLARETSPGVWSEEVVQVNGTFAKVNFVNDVAHVSYYSSNPHMIRLAIEDSAGGWNIHNVTNSGMVSTFRLDTTVSDDGRLLINFFRGTDTSSDTTCDAPQECTVQVAEWNGTDFKYNILHQSTAVNIRHLSVDIDIAGFIHSTWYNYGYGLLQIASPTPNGWEILTLLDDEDGASYPKILVDGNGWEQVWYHTYSDTPQLREVKRFAWEADHDFVDNDDDQCADTPYGAPVDMWGCSNEQRDDDFDGASNAVDLCPNTPGFERHLADSDGCSPSQKDTDGDGVNDASDSCPNTTDFETVDGGGCSDAQRDSDGDGVKDNVDQCADTPPGESVDLNGCSASQRDNDEDGVNDKEDFMPNDDSQHTDSDGDGYGDNPDGTNGDDCPTESGTSTGDLVGCPDLDDDGIANDIDDDDDGDGFSDADEIANGTDPMYALDFPGLGEDTTDVNDGTGDDTGDGTDSTDGTSEPATEGLSTAVIGAIAAVIVLLLIGIAVLALTGGKKDESQMPAIPSLAQAQAELATPTPSASDESGGQTGEMVATGNACKHCGAMEVYHIPSYGADYCKACSQYN</sequence>
<keyword evidence="6" id="KW-0472">Membrane</keyword>
<evidence type="ECO:0000256" key="4">
    <source>
        <dbReference type="ARBA" id="ARBA00022837"/>
    </source>
</evidence>
<dbReference type="Gene3D" id="2.120.10.70">
    <property type="entry name" value="Fucose-specific lectin"/>
    <property type="match status" value="3"/>
</dbReference>
<dbReference type="Gene3D" id="4.10.1080.10">
    <property type="entry name" value="TSP type-3 repeat"/>
    <property type="match status" value="1"/>
</dbReference>
<feature type="transmembrane region" description="Helical" evidence="6">
    <location>
        <begin position="1101"/>
        <end position="1122"/>
    </location>
</feature>
<evidence type="ECO:0000256" key="1">
    <source>
        <dbReference type="ARBA" id="ARBA00004613"/>
    </source>
</evidence>
<reference evidence="7" key="1">
    <citation type="journal article" date="2014" name="Genome Biol. Evol.">
        <title>Pangenome evidence for extensive interdomain horizontal transfer affecting lineage core and shell genes in uncultured planktonic thaumarchaeota and euryarchaeota.</title>
        <authorList>
            <person name="Deschamps P."/>
            <person name="Zivanovic Y."/>
            <person name="Moreira D."/>
            <person name="Rodriguez-Valera F."/>
            <person name="Lopez-Garcia P."/>
        </authorList>
    </citation>
    <scope>NUCLEOTIDE SEQUENCE</scope>
</reference>
<evidence type="ECO:0000256" key="2">
    <source>
        <dbReference type="ARBA" id="ARBA00022525"/>
    </source>
</evidence>
<dbReference type="EMBL" id="KF900635">
    <property type="protein sequence ID" value="AIF01950.1"/>
    <property type="molecule type" value="Genomic_DNA"/>
</dbReference>
<name>A0A075GFI6_9EURY</name>
<protein>
    <submittedName>
        <fullName evidence="7">Uncharacterized protein</fullName>
    </submittedName>
</protein>
<dbReference type="InterPro" id="IPR059100">
    <property type="entry name" value="TSP3_bac"/>
</dbReference>
<feature type="compositionally biased region" description="Acidic residues" evidence="5">
    <location>
        <begin position="1068"/>
        <end position="1082"/>
    </location>
</feature>
<dbReference type="AlphaFoldDB" id="A0A075GFI6"/>
<feature type="region of interest" description="Disordered" evidence="5">
    <location>
        <begin position="891"/>
        <end position="1095"/>
    </location>
</feature>
<feature type="compositionally biased region" description="Acidic residues" evidence="5">
    <location>
        <begin position="1025"/>
        <end position="1049"/>
    </location>
</feature>
<proteinExistence type="predicted"/>
<dbReference type="Pfam" id="PF18884">
    <property type="entry name" value="TSP3_bac"/>
    <property type="match status" value="1"/>
</dbReference>
<keyword evidence="6" id="KW-1133">Transmembrane helix</keyword>
<keyword evidence="2" id="KW-0964">Secreted</keyword>
<evidence type="ECO:0000256" key="6">
    <source>
        <dbReference type="SAM" id="Phobius"/>
    </source>
</evidence>
<feature type="compositionally biased region" description="Polar residues" evidence="5">
    <location>
        <begin position="912"/>
        <end position="922"/>
    </location>
</feature>
<feature type="compositionally biased region" description="Basic and acidic residues" evidence="5">
    <location>
        <begin position="933"/>
        <end position="946"/>
    </location>
</feature>
<dbReference type="SUPFAM" id="SSF103647">
    <property type="entry name" value="TSP type-3 repeat"/>
    <property type="match status" value="2"/>
</dbReference>
<evidence type="ECO:0000256" key="3">
    <source>
        <dbReference type="ARBA" id="ARBA00022729"/>
    </source>
</evidence>
<keyword evidence="3" id="KW-0732">Signal</keyword>
<organism evidence="7">
    <name type="scientific">uncultured marine group II/III euryarchaeote KM3_151_F02</name>
    <dbReference type="NCBI Taxonomy" id="1457893"/>
    <lineage>
        <taxon>Archaea</taxon>
        <taxon>Methanobacteriati</taxon>
        <taxon>Methanobacteriota</taxon>
        <taxon>environmental samples</taxon>
    </lineage>
</organism>
<keyword evidence="4" id="KW-0106">Calcium</keyword>
<dbReference type="InterPro" id="IPR028974">
    <property type="entry name" value="TSP_type-3_rpt"/>
</dbReference>
<keyword evidence="6" id="KW-0812">Transmembrane</keyword>
<comment type="subcellular location">
    <subcellularLocation>
        <location evidence="1">Secreted</location>
    </subcellularLocation>
</comment>
<dbReference type="GO" id="GO:0005509">
    <property type="term" value="F:calcium ion binding"/>
    <property type="evidence" value="ECO:0007669"/>
    <property type="project" value="InterPro"/>
</dbReference>
<evidence type="ECO:0000313" key="7">
    <source>
        <dbReference type="EMBL" id="AIF01950.1"/>
    </source>
</evidence>
<feature type="compositionally biased region" description="Basic and acidic residues" evidence="5">
    <location>
        <begin position="975"/>
        <end position="992"/>
    </location>
</feature>
<accession>A0A075GFI6</accession>